<dbReference type="OrthoDB" id="1913335at2759"/>
<name>A0A6P5FFJ3_ANACO</name>
<protein>
    <submittedName>
        <fullName evidence="2">Uncharacterized protein LOC109712690 isoform X1</fullName>
    </submittedName>
</protein>
<reference evidence="1" key="1">
    <citation type="journal article" date="2015" name="Nat. Genet.">
        <title>The pineapple genome and the evolution of CAM photosynthesis.</title>
        <authorList>
            <person name="Ming R."/>
            <person name="VanBuren R."/>
            <person name="Wai C.M."/>
            <person name="Tang H."/>
            <person name="Schatz M.C."/>
            <person name="Bowers J.E."/>
            <person name="Lyons E."/>
            <person name="Wang M.L."/>
            <person name="Chen J."/>
            <person name="Biggers E."/>
            <person name="Zhang J."/>
            <person name="Huang L."/>
            <person name="Zhang L."/>
            <person name="Miao W."/>
            <person name="Zhang J."/>
            <person name="Ye Z."/>
            <person name="Miao C."/>
            <person name="Lin Z."/>
            <person name="Wang H."/>
            <person name="Zhou H."/>
            <person name="Yim W.C."/>
            <person name="Priest H.D."/>
            <person name="Zheng C."/>
            <person name="Woodhouse M."/>
            <person name="Edger P.P."/>
            <person name="Guyot R."/>
            <person name="Guo H.B."/>
            <person name="Guo H."/>
            <person name="Zheng G."/>
            <person name="Singh R."/>
            <person name="Sharma A."/>
            <person name="Min X."/>
            <person name="Zheng Y."/>
            <person name="Lee H."/>
            <person name="Gurtowski J."/>
            <person name="Sedlazeck F.J."/>
            <person name="Harkess A."/>
            <person name="McKain M.R."/>
            <person name="Liao Z."/>
            <person name="Fang J."/>
            <person name="Liu J."/>
            <person name="Zhang X."/>
            <person name="Zhang Q."/>
            <person name="Hu W."/>
            <person name="Qin Y."/>
            <person name="Wang K."/>
            <person name="Chen L.Y."/>
            <person name="Shirley N."/>
            <person name="Lin Y.R."/>
            <person name="Liu L.Y."/>
            <person name="Hernandez A.G."/>
            <person name="Wright C.L."/>
            <person name="Bulone V."/>
            <person name="Tuskan G.A."/>
            <person name="Heath K."/>
            <person name="Zee F."/>
            <person name="Moore P.H."/>
            <person name="Sunkar R."/>
            <person name="Leebens-Mack J.H."/>
            <person name="Mockler T."/>
            <person name="Bennetzen J.L."/>
            <person name="Freeling M."/>
            <person name="Sankoff D."/>
            <person name="Paterson A.H."/>
            <person name="Zhu X."/>
            <person name="Yang X."/>
            <person name="Smith J.A."/>
            <person name="Cushman J.C."/>
            <person name="Paull R.E."/>
            <person name="Yu Q."/>
        </authorList>
    </citation>
    <scope>NUCLEOTIDE SEQUENCE [LARGE SCALE GENOMIC DNA]</scope>
    <source>
        <strain evidence="1">cv. F153</strain>
    </source>
</reference>
<evidence type="ECO:0000313" key="1">
    <source>
        <dbReference type="Proteomes" id="UP000515123"/>
    </source>
</evidence>
<reference evidence="2" key="2">
    <citation type="submission" date="2025-08" db="UniProtKB">
        <authorList>
            <consortium name="RefSeq"/>
        </authorList>
    </citation>
    <scope>IDENTIFICATION</scope>
    <source>
        <tissue evidence="2">Leaf</tissue>
    </source>
</reference>
<proteinExistence type="predicted"/>
<dbReference type="RefSeq" id="XP_020092010.1">
    <property type="nucleotide sequence ID" value="XM_020236421.1"/>
</dbReference>
<keyword evidence="1" id="KW-1185">Reference proteome</keyword>
<gene>
    <name evidence="2" type="primary">LOC109712690</name>
</gene>
<evidence type="ECO:0000313" key="2">
    <source>
        <dbReference type="RefSeq" id="XP_020092010.1"/>
    </source>
</evidence>
<dbReference type="Proteomes" id="UP000515123">
    <property type="component" value="Linkage group 7"/>
</dbReference>
<organism evidence="1 2">
    <name type="scientific">Ananas comosus</name>
    <name type="common">Pineapple</name>
    <name type="synonym">Ananas ananas</name>
    <dbReference type="NCBI Taxonomy" id="4615"/>
    <lineage>
        <taxon>Eukaryota</taxon>
        <taxon>Viridiplantae</taxon>
        <taxon>Streptophyta</taxon>
        <taxon>Embryophyta</taxon>
        <taxon>Tracheophyta</taxon>
        <taxon>Spermatophyta</taxon>
        <taxon>Magnoliopsida</taxon>
        <taxon>Liliopsida</taxon>
        <taxon>Poales</taxon>
        <taxon>Bromeliaceae</taxon>
        <taxon>Bromelioideae</taxon>
        <taxon>Ananas</taxon>
    </lineage>
</organism>
<dbReference type="AlphaFoldDB" id="A0A6P5FFJ3"/>
<accession>A0A6P5FFJ3</accession>
<dbReference type="GeneID" id="109712690"/>
<sequence length="124" mass="14396">MQSSFKLKLQGYGGWLGIIARKPNLCPIHYPSWNVMPLMFKTKLLLLTRGTWRSKYLDVTLSIIFLLLHGTWKSFKFISVLGNDEYCLTYTILVGILKQLSSAHITLFVTFCLQLHIHYQRAFV</sequence>